<dbReference type="InterPro" id="IPR048923">
    <property type="entry name" value="RE_NgoFVII_C"/>
</dbReference>
<accession>A0A930L1F8</accession>
<protein>
    <submittedName>
        <fullName evidence="3">NgoFVII family restriction endonuclease</fullName>
    </submittedName>
</protein>
<dbReference type="RefSeq" id="WP_303945307.1">
    <property type="nucleotide sequence ID" value="NZ_JABZXO010000023.1"/>
</dbReference>
<dbReference type="Pfam" id="PF20731">
    <property type="entry name" value="RE_NgoFVII_C"/>
    <property type="match status" value="1"/>
</dbReference>
<evidence type="ECO:0000313" key="4">
    <source>
        <dbReference type="Proteomes" id="UP000770330"/>
    </source>
</evidence>
<organism evidence="3 4">
    <name type="scientific">Rothia mucilaginosa</name>
    <dbReference type="NCBI Taxonomy" id="43675"/>
    <lineage>
        <taxon>Bacteria</taxon>
        <taxon>Bacillati</taxon>
        <taxon>Actinomycetota</taxon>
        <taxon>Actinomycetes</taxon>
        <taxon>Micrococcales</taxon>
        <taxon>Micrococcaceae</taxon>
        <taxon>Rothia</taxon>
    </lineage>
</organism>
<dbReference type="GO" id="GO:0004519">
    <property type="term" value="F:endonuclease activity"/>
    <property type="evidence" value="ECO:0007669"/>
    <property type="project" value="UniProtKB-KW"/>
</dbReference>
<feature type="domain" description="Restriction endonuclease type II NgoFVII N-terminal" evidence="1">
    <location>
        <begin position="75"/>
        <end position="154"/>
    </location>
</feature>
<evidence type="ECO:0000259" key="2">
    <source>
        <dbReference type="Pfam" id="PF20731"/>
    </source>
</evidence>
<dbReference type="Gene3D" id="3.30.870.10">
    <property type="entry name" value="Endonuclease Chain A"/>
    <property type="match status" value="1"/>
</dbReference>
<dbReference type="Proteomes" id="UP000770330">
    <property type="component" value="Unassembled WGS sequence"/>
</dbReference>
<dbReference type="AlphaFoldDB" id="A0A930L1F8"/>
<dbReference type="InterPro" id="IPR019065">
    <property type="entry name" value="RE_NgoFVII_N"/>
</dbReference>
<keyword evidence="3" id="KW-0378">Hydrolase</keyword>
<dbReference type="Pfam" id="PF09565">
    <property type="entry name" value="RE_NgoFVII"/>
    <property type="match status" value="1"/>
</dbReference>
<comment type="caution">
    <text evidence="3">The sequence shown here is derived from an EMBL/GenBank/DDBJ whole genome shotgun (WGS) entry which is preliminary data.</text>
</comment>
<sequence length="392" mass="43325">MEFYSSLMGDNLAELVLQSPYPKDDCAGHELWAVTGYISRTTILSALYQADFTPGRRSKEAGHWGEMSKFTPTSTTPKIHLLVGMARDGAVSITTHKILKGWVKASHGYLDIRYPDPRVSPLVHTKLYAWAQNGSFDIAYAGSANLSTDGLNIGRDASECHQENILVPVSVEYAGKYIDTLFDASLSCTDPVVDSLFVFPEAPSDVLANKSLPPVPPLPEPETEREERLKDFSSIKLYLYSHAGKGSSYNCGSGINWGLRDIRANKDEAYFAVPANIGQSNFFPVKNTPIVVHCDDGEDLIMRVASGSDRCGKDMSTIPNSELGSYIRKRMGLDEGTKVGIRELLDYGRTYVTITRTSEGNYYLDFSPEAAEPDEFAMQTPEILNEFSHEDD</sequence>
<dbReference type="EMBL" id="JABZXO010000023">
    <property type="protein sequence ID" value="MBF1657837.1"/>
    <property type="molecule type" value="Genomic_DNA"/>
</dbReference>
<name>A0A930L1F8_9MICC</name>
<evidence type="ECO:0000313" key="3">
    <source>
        <dbReference type="EMBL" id="MBF1657837.1"/>
    </source>
</evidence>
<evidence type="ECO:0000259" key="1">
    <source>
        <dbReference type="Pfam" id="PF09565"/>
    </source>
</evidence>
<keyword evidence="3" id="KW-0255">Endonuclease</keyword>
<dbReference type="CDD" id="cd09117">
    <property type="entry name" value="PLDc_Bfil_DEXD_like"/>
    <property type="match status" value="1"/>
</dbReference>
<gene>
    <name evidence="3" type="ORF">HXO61_07915</name>
</gene>
<feature type="domain" description="Restriction endonuclease type II NgoFVII C-terminal B3-like DNA-binding" evidence="2">
    <location>
        <begin position="237"/>
        <end position="356"/>
    </location>
</feature>
<proteinExistence type="predicted"/>
<keyword evidence="3" id="KW-0540">Nuclease</keyword>
<reference evidence="3" key="1">
    <citation type="submission" date="2020-04" db="EMBL/GenBank/DDBJ databases">
        <title>Deep metagenomics examines the oral microbiome during advanced dental caries in children, revealing novel taxa and co-occurrences with host molecules.</title>
        <authorList>
            <person name="Baker J.L."/>
            <person name="Morton J.T."/>
            <person name="Dinis M."/>
            <person name="Alvarez R."/>
            <person name="Tran N.C."/>
            <person name="Knight R."/>
            <person name="Edlund A."/>
        </authorList>
    </citation>
    <scope>NUCLEOTIDE SEQUENCE</scope>
    <source>
        <strain evidence="3">JCVI_39_bin.18</strain>
    </source>
</reference>